<keyword evidence="2" id="KW-0813">Transport</keyword>
<dbReference type="InterPro" id="IPR017871">
    <property type="entry name" value="ABC_transporter-like_CS"/>
</dbReference>
<comment type="caution">
    <text evidence="7">The sequence shown here is derived from an EMBL/GenBank/DDBJ whole genome shotgun (WGS) entry which is preliminary data.</text>
</comment>
<accession>A0A6I1EJM6</accession>
<feature type="domain" description="ABC transporter" evidence="6">
    <location>
        <begin position="3"/>
        <end position="237"/>
    </location>
</feature>
<evidence type="ECO:0000256" key="3">
    <source>
        <dbReference type="ARBA" id="ARBA00022475"/>
    </source>
</evidence>
<evidence type="ECO:0000256" key="5">
    <source>
        <dbReference type="ARBA" id="ARBA00022840"/>
    </source>
</evidence>
<dbReference type="Gene3D" id="3.40.50.300">
    <property type="entry name" value="P-loop containing nucleotide triphosphate hydrolases"/>
    <property type="match status" value="1"/>
</dbReference>
<dbReference type="InterPro" id="IPR027417">
    <property type="entry name" value="P-loop_NTPase"/>
</dbReference>
<dbReference type="OrthoDB" id="8524638at2"/>
<evidence type="ECO:0000256" key="4">
    <source>
        <dbReference type="ARBA" id="ARBA00022741"/>
    </source>
</evidence>
<keyword evidence="5 7" id="KW-0067">ATP-binding</keyword>
<evidence type="ECO:0000259" key="6">
    <source>
        <dbReference type="PROSITE" id="PS50893"/>
    </source>
</evidence>
<evidence type="ECO:0000256" key="1">
    <source>
        <dbReference type="ARBA" id="ARBA00005417"/>
    </source>
</evidence>
<dbReference type="InterPro" id="IPR003593">
    <property type="entry name" value="AAA+_ATPase"/>
</dbReference>
<dbReference type="GO" id="GO:0016887">
    <property type="term" value="F:ATP hydrolysis activity"/>
    <property type="evidence" value="ECO:0007669"/>
    <property type="project" value="InterPro"/>
</dbReference>
<dbReference type="Proteomes" id="UP000430564">
    <property type="component" value="Unassembled WGS sequence"/>
</dbReference>
<gene>
    <name evidence="7" type="ORF">GBM95_05715</name>
</gene>
<proteinExistence type="inferred from homology"/>
<dbReference type="RefSeq" id="WP_152158213.1">
    <property type="nucleotide sequence ID" value="NZ_WEHX01000028.1"/>
</dbReference>
<comment type="similarity">
    <text evidence="1">Belongs to the ABC transporter superfamily.</text>
</comment>
<reference evidence="7 8" key="1">
    <citation type="submission" date="2019-10" db="EMBL/GenBank/DDBJ databases">
        <title>Genome diversity of Sutterella seckii.</title>
        <authorList>
            <person name="Chaplin A.V."/>
            <person name="Sokolova S.R."/>
            <person name="Mosin K.A."/>
            <person name="Ivanova E.L."/>
            <person name="Kochetkova T.O."/>
            <person name="Goltsov A.Y."/>
            <person name="Trofimov D.Y."/>
            <person name="Efimov B.A."/>
        </authorList>
    </citation>
    <scope>NUCLEOTIDE SEQUENCE [LARGE SCALE GENOMIC DNA]</scope>
    <source>
        <strain evidence="7 8">ASD393</strain>
    </source>
</reference>
<sequence length="245" mass="27027">MRLDLEHLTKRFDAAAPVLNDITFSTETRSLAVIGSSGCGKSTFLRILGGLILPSSGDIRLEGTPIPQTEAELLQFRRRLGFVFQQGNLFRHMTVLENITLPLVEVHGWEREAAKARGLELLERFGLADHAGKLPAELSGGQQQRAAIARAVAPKPKLLLLDEPTSALDPEYTAEVLDVVAELQEEGIEFVIVTHEMGFARKACEKTAFIHAGKILECRASAELFQAPQAPELRHFLGRILEWNA</sequence>
<evidence type="ECO:0000313" key="7">
    <source>
        <dbReference type="EMBL" id="KAB7660605.1"/>
    </source>
</evidence>
<dbReference type="PANTHER" id="PTHR43166">
    <property type="entry name" value="AMINO ACID IMPORT ATP-BINDING PROTEIN"/>
    <property type="match status" value="1"/>
</dbReference>
<dbReference type="Pfam" id="PF00005">
    <property type="entry name" value="ABC_tran"/>
    <property type="match status" value="1"/>
</dbReference>
<dbReference type="InterPro" id="IPR003439">
    <property type="entry name" value="ABC_transporter-like_ATP-bd"/>
</dbReference>
<name>A0A6I1EJM6_9BURK</name>
<dbReference type="InterPro" id="IPR050086">
    <property type="entry name" value="MetN_ABC_transporter-like"/>
</dbReference>
<organism evidence="7 8">
    <name type="scientific">Sutterella seckii</name>
    <dbReference type="NCBI Taxonomy" id="1944635"/>
    <lineage>
        <taxon>Bacteria</taxon>
        <taxon>Pseudomonadati</taxon>
        <taxon>Pseudomonadota</taxon>
        <taxon>Betaproteobacteria</taxon>
        <taxon>Burkholderiales</taxon>
        <taxon>Sutterellaceae</taxon>
        <taxon>Sutterella</taxon>
    </lineage>
</organism>
<dbReference type="SUPFAM" id="SSF52540">
    <property type="entry name" value="P-loop containing nucleoside triphosphate hydrolases"/>
    <property type="match status" value="1"/>
</dbReference>
<dbReference type="PROSITE" id="PS00211">
    <property type="entry name" value="ABC_TRANSPORTER_1"/>
    <property type="match status" value="1"/>
</dbReference>
<evidence type="ECO:0000313" key="8">
    <source>
        <dbReference type="Proteomes" id="UP000430564"/>
    </source>
</evidence>
<dbReference type="AlphaFoldDB" id="A0A6I1EJM6"/>
<keyword evidence="3" id="KW-0472">Membrane</keyword>
<keyword evidence="3" id="KW-1003">Cell membrane</keyword>
<dbReference type="GO" id="GO:0005524">
    <property type="term" value="F:ATP binding"/>
    <property type="evidence" value="ECO:0007669"/>
    <property type="project" value="UniProtKB-KW"/>
</dbReference>
<dbReference type="SMART" id="SM00382">
    <property type="entry name" value="AAA"/>
    <property type="match status" value="1"/>
</dbReference>
<dbReference type="EMBL" id="WEHX01000028">
    <property type="protein sequence ID" value="KAB7660605.1"/>
    <property type="molecule type" value="Genomic_DNA"/>
</dbReference>
<dbReference type="PANTHER" id="PTHR43166:SF4">
    <property type="entry name" value="PHOSPHONATES IMPORT ATP-BINDING PROTEIN PHNC"/>
    <property type="match status" value="1"/>
</dbReference>
<keyword evidence="4" id="KW-0547">Nucleotide-binding</keyword>
<dbReference type="PROSITE" id="PS50893">
    <property type="entry name" value="ABC_TRANSPORTER_2"/>
    <property type="match status" value="1"/>
</dbReference>
<protein>
    <submittedName>
        <fullName evidence="7">Amino acid ABC transporter ATP-binding protein</fullName>
    </submittedName>
</protein>
<evidence type="ECO:0000256" key="2">
    <source>
        <dbReference type="ARBA" id="ARBA00022448"/>
    </source>
</evidence>